<protein>
    <recommendedName>
        <fullName evidence="2">histidine kinase</fullName>
        <ecNumber evidence="2">2.7.13.3</ecNumber>
    </recommendedName>
</protein>
<dbReference type="InterPro" id="IPR005467">
    <property type="entry name" value="His_kinase_dom"/>
</dbReference>
<dbReference type="Gene3D" id="3.30.450.40">
    <property type="match status" value="1"/>
</dbReference>
<evidence type="ECO:0000259" key="6">
    <source>
        <dbReference type="PROSITE" id="PS50109"/>
    </source>
</evidence>
<comment type="catalytic activity">
    <reaction evidence="1">
        <text>ATP + protein L-histidine = ADP + protein N-phospho-L-histidine.</text>
        <dbReference type="EC" id="2.7.13.3"/>
    </reaction>
</comment>
<name>A0A3A6QPJ3_9EURY</name>
<keyword evidence="3" id="KW-0597">Phosphoprotein</keyword>
<comment type="caution">
    <text evidence="8">The sequence shown here is derived from an EMBL/GenBank/DDBJ whole genome shotgun (WGS) entry which is preliminary data.</text>
</comment>
<dbReference type="OrthoDB" id="3369at2157"/>
<dbReference type="PRINTS" id="PR00344">
    <property type="entry name" value="BCTRLSENSOR"/>
</dbReference>
<dbReference type="SMART" id="SM00387">
    <property type="entry name" value="HATPase_c"/>
    <property type="match status" value="1"/>
</dbReference>
<dbReference type="SUPFAM" id="SSF55874">
    <property type="entry name" value="ATPase domain of HSP90 chaperone/DNA topoisomerase II/histidine kinase"/>
    <property type="match status" value="1"/>
</dbReference>
<dbReference type="Gene3D" id="3.30.565.10">
    <property type="entry name" value="Histidine kinase-like ATPase, C-terminal domain"/>
    <property type="match status" value="1"/>
</dbReference>
<dbReference type="Gene3D" id="3.30.450.20">
    <property type="entry name" value="PAS domain"/>
    <property type="match status" value="2"/>
</dbReference>
<evidence type="ECO:0000256" key="5">
    <source>
        <dbReference type="ARBA" id="ARBA00022777"/>
    </source>
</evidence>
<evidence type="ECO:0000313" key="8">
    <source>
        <dbReference type="EMBL" id="RJX49929.1"/>
    </source>
</evidence>
<evidence type="ECO:0000313" key="9">
    <source>
        <dbReference type="Proteomes" id="UP000281564"/>
    </source>
</evidence>
<dbReference type="InterPro" id="IPR004358">
    <property type="entry name" value="Sig_transdc_His_kin-like_C"/>
</dbReference>
<dbReference type="InterPro" id="IPR013767">
    <property type="entry name" value="PAS_fold"/>
</dbReference>
<dbReference type="InterPro" id="IPR003018">
    <property type="entry name" value="GAF"/>
</dbReference>
<proteinExistence type="predicted"/>
<evidence type="ECO:0000259" key="7">
    <source>
        <dbReference type="PROSITE" id="PS50113"/>
    </source>
</evidence>
<dbReference type="InterPro" id="IPR035965">
    <property type="entry name" value="PAS-like_dom_sf"/>
</dbReference>
<dbReference type="CDD" id="cd00075">
    <property type="entry name" value="HATPase"/>
    <property type="match status" value="1"/>
</dbReference>
<dbReference type="AlphaFoldDB" id="A0A3A6QPJ3"/>
<reference evidence="8 9" key="1">
    <citation type="submission" date="2018-06" db="EMBL/GenBank/DDBJ databases">
        <title>Halonotius sp. F13-13 a new haloarchaeeon isolated from a solar saltern from Isla Cristina, Huelva, Spain.</title>
        <authorList>
            <person name="Duran-Viseras A."/>
            <person name="Sanchez-Porro C."/>
            <person name="Ventosa A."/>
        </authorList>
    </citation>
    <scope>NUCLEOTIDE SEQUENCE [LARGE SCALE GENOMIC DNA]</scope>
    <source>
        <strain evidence="8 9">CECT 7525</strain>
    </source>
</reference>
<organism evidence="8 9">
    <name type="scientific">Halonotius pteroides</name>
    <dbReference type="NCBI Taxonomy" id="268735"/>
    <lineage>
        <taxon>Archaea</taxon>
        <taxon>Methanobacteriati</taxon>
        <taxon>Methanobacteriota</taxon>
        <taxon>Stenosarchaea group</taxon>
        <taxon>Halobacteria</taxon>
        <taxon>Halobacteriales</taxon>
        <taxon>Haloferacaceae</taxon>
        <taxon>Halonotius</taxon>
    </lineage>
</organism>
<dbReference type="NCBIfam" id="TIGR00229">
    <property type="entry name" value="sensory_box"/>
    <property type="match status" value="2"/>
</dbReference>
<dbReference type="InterPro" id="IPR003594">
    <property type="entry name" value="HATPase_dom"/>
</dbReference>
<keyword evidence="9" id="KW-1185">Reference proteome</keyword>
<evidence type="ECO:0000256" key="1">
    <source>
        <dbReference type="ARBA" id="ARBA00000085"/>
    </source>
</evidence>
<dbReference type="Proteomes" id="UP000281564">
    <property type="component" value="Unassembled WGS sequence"/>
</dbReference>
<dbReference type="PANTHER" id="PTHR43304:SF1">
    <property type="entry name" value="PAC DOMAIN-CONTAINING PROTEIN"/>
    <property type="match status" value="1"/>
</dbReference>
<sequence length="622" mass="69455">MSEAGDLPPQDVHQRIVERVSDAIVSINQEYRCTYLNKKAEKLLERSEVELRGQTIWKAFPKTVDTIAEDKIKKSLTEQTQTSYERYNTELDRWFEVRIYPSNDGASILFTDISDRKQREIELTRYEQIVENLPVAVGQNELEADGEFSFVNSAMVEMFDAESKTEAKNHSVQDLCADPSDREALLKEVHDSGSVQDKEFKLKTVNGDTLWGSTTASIETIGNEKYLLGIIQDITERKQYQDALNALLDATHQMASATTVQEVAEVVTTTIRESIGFAMNGVHLYDETAGGLAPVSVSHKSKQVIEEPPVLNEGIGWQAYKTGEPQIYHDLQAADEIYNDQTEIQSEIAFPLGDQGVLLVSSTETDAFSDRDITLANTLATNATAVLSRIQTHEQLQQREKTVEEQRDNLRIVNKIVRHDIRNDLQLISAYADRLANRTDEFEEPQKISKCVTNAVEVTETARDVTDMVLQAGQPDEFVNLNNILPQQIKNINNSYPRSQIETRGQIPNIDVVGSDMLESVFRNLLSNAIQHNTKEVPEVTVSVSQTASDAIIEIADNGPGIPDRHKEAMFEEGNSGLESDGTGLGLYLVKKVVGRNNGRVEVVDNEPEGSVFVVKLPKLNS</sequence>
<keyword evidence="5" id="KW-0418">Kinase</keyword>
<dbReference type="GO" id="GO:0006355">
    <property type="term" value="P:regulation of DNA-templated transcription"/>
    <property type="evidence" value="ECO:0007669"/>
    <property type="project" value="InterPro"/>
</dbReference>
<dbReference type="InterPro" id="IPR001610">
    <property type="entry name" value="PAC"/>
</dbReference>
<dbReference type="Pfam" id="PF08448">
    <property type="entry name" value="PAS_4"/>
    <property type="match status" value="1"/>
</dbReference>
<dbReference type="GO" id="GO:0004673">
    <property type="term" value="F:protein histidine kinase activity"/>
    <property type="evidence" value="ECO:0007669"/>
    <property type="project" value="UniProtKB-EC"/>
</dbReference>
<dbReference type="SUPFAM" id="SSF55781">
    <property type="entry name" value="GAF domain-like"/>
    <property type="match status" value="1"/>
</dbReference>
<dbReference type="Pfam" id="PF02518">
    <property type="entry name" value="HATPase_c"/>
    <property type="match status" value="1"/>
</dbReference>
<dbReference type="RefSeq" id="WP_120084421.1">
    <property type="nucleotide sequence ID" value="NZ_QMDW01000008.1"/>
</dbReference>
<dbReference type="CDD" id="cd00130">
    <property type="entry name" value="PAS"/>
    <property type="match status" value="2"/>
</dbReference>
<dbReference type="InterPro" id="IPR029016">
    <property type="entry name" value="GAF-like_dom_sf"/>
</dbReference>
<dbReference type="InterPro" id="IPR036890">
    <property type="entry name" value="HATPase_C_sf"/>
</dbReference>
<feature type="domain" description="Histidine kinase" evidence="6">
    <location>
        <begin position="416"/>
        <end position="621"/>
    </location>
</feature>
<dbReference type="PROSITE" id="PS50109">
    <property type="entry name" value="HIS_KIN"/>
    <property type="match status" value="1"/>
</dbReference>
<dbReference type="InterPro" id="IPR000700">
    <property type="entry name" value="PAS-assoc_C"/>
</dbReference>
<dbReference type="Pfam" id="PF00989">
    <property type="entry name" value="PAS"/>
    <property type="match status" value="1"/>
</dbReference>
<accession>A0A3A6QPJ3</accession>
<evidence type="ECO:0000256" key="4">
    <source>
        <dbReference type="ARBA" id="ARBA00022679"/>
    </source>
</evidence>
<evidence type="ECO:0000256" key="3">
    <source>
        <dbReference type="ARBA" id="ARBA00022553"/>
    </source>
</evidence>
<dbReference type="InterPro" id="IPR013656">
    <property type="entry name" value="PAS_4"/>
</dbReference>
<dbReference type="EMBL" id="QMDW01000008">
    <property type="protein sequence ID" value="RJX49929.1"/>
    <property type="molecule type" value="Genomic_DNA"/>
</dbReference>
<evidence type="ECO:0000256" key="2">
    <source>
        <dbReference type="ARBA" id="ARBA00012438"/>
    </source>
</evidence>
<dbReference type="Pfam" id="PF13185">
    <property type="entry name" value="GAF_2"/>
    <property type="match status" value="1"/>
</dbReference>
<keyword evidence="4" id="KW-0808">Transferase</keyword>
<dbReference type="SMART" id="SM00065">
    <property type="entry name" value="GAF"/>
    <property type="match status" value="1"/>
</dbReference>
<dbReference type="InterPro" id="IPR000014">
    <property type="entry name" value="PAS"/>
</dbReference>
<dbReference type="PROSITE" id="PS50113">
    <property type="entry name" value="PAC"/>
    <property type="match status" value="1"/>
</dbReference>
<gene>
    <name evidence="8" type="ORF">DP106_07415</name>
</gene>
<dbReference type="InterPro" id="IPR052162">
    <property type="entry name" value="Sensor_kinase/Photoreceptor"/>
</dbReference>
<feature type="domain" description="PAC" evidence="7">
    <location>
        <begin position="196"/>
        <end position="246"/>
    </location>
</feature>
<dbReference type="PANTHER" id="PTHR43304">
    <property type="entry name" value="PHYTOCHROME-LIKE PROTEIN CPH1"/>
    <property type="match status" value="1"/>
</dbReference>
<dbReference type="SMART" id="SM00091">
    <property type="entry name" value="PAS"/>
    <property type="match status" value="2"/>
</dbReference>
<dbReference type="EC" id="2.7.13.3" evidence="2"/>
<dbReference type="SUPFAM" id="SSF55785">
    <property type="entry name" value="PYP-like sensor domain (PAS domain)"/>
    <property type="match status" value="2"/>
</dbReference>
<dbReference type="SMART" id="SM00086">
    <property type="entry name" value="PAC"/>
    <property type="match status" value="1"/>
</dbReference>